<evidence type="ECO:0000256" key="2">
    <source>
        <dbReference type="RuleBase" id="RU368102"/>
    </source>
</evidence>
<dbReference type="AlphaFoldDB" id="D5V5Y5"/>
<dbReference type="Proteomes" id="UP000000939">
    <property type="component" value="Chromosome"/>
</dbReference>
<dbReference type="STRING" id="572480.Arnit_1496"/>
<dbReference type="GO" id="GO:0005737">
    <property type="term" value="C:cytoplasm"/>
    <property type="evidence" value="ECO:0007669"/>
    <property type="project" value="UniProtKB-SubCell"/>
</dbReference>
<dbReference type="HOGENOM" id="CLU_116529_1_0_7"/>
<gene>
    <name evidence="3" type="ordered locus">Arnit_1496</name>
</gene>
<comment type="function">
    <text evidence="2">Involved in fatty acylation of protoxin at internal lysine residues, thereby converting it to the active toxin.</text>
</comment>
<evidence type="ECO:0000313" key="3">
    <source>
        <dbReference type="EMBL" id="ADG93152.1"/>
    </source>
</evidence>
<proteinExistence type="inferred from homology"/>
<keyword evidence="2" id="KW-0012">Acyltransferase</keyword>
<keyword evidence="2" id="KW-0963">Cytoplasm</keyword>
<dbReference type="KEGG" id="ant:Arnit_1496"/>
<accession>D5V5Y5</accession>
<dbReference type="OrthoDB" id="5431564at2"/>
<dbReference type="GO" id="GO:0031640">
    <property type="term" value="P:killing of cells of another organism"/>
    <property type="evidence" value="ECO:0007669"/>
    <property type="project" value="UniProtKB-KW"/>
</dbReference>
<dbReference type="EC" id="2.3.1.-" evidence="2"/>
<dbReference type="GO" id="GO:0009404">
    <property type="term" value="P:toxin metabolic process"/>
    <property type="evidence" value="ECO:0007669"/>
    <property type="project" value="UniProtKB-UniRule"/>
</dbReference>
<name>D5V5Y5_ARCNC</name>
<evidence type="ECO:0000256" key="1">
    <source>
        <dbReference type="ARBA" id="ARBA00005686"/>
    </source>
</evidence>
<evidence type="ECO:0000313" key="4">
    <source>
        <dbReference type="Proteomes" id="UP000000939"/>
    </source>
</evidence>
<protein>
    <recommendedName>
        <fullName evidence="2">RTX toxin-activating lysine-acyltransferase</fullName>
        <ecNumber evidence="2">2.3.1.-</ecNumber>
    </recommendedName>
</protein>
<comment type="subcellular location">
    <subcellularLocation>
        <location evidence="2">Cytoplasm</location>
    </subcellularLocation>
</comment>
<dbReference type="RefSeq" id="WP_013135297.1">
    <property type="nucleotide sequence ID" value="NC_014166.1"/>
</dbReference>
<comment type="similarity">
    <text evidence="1 2">Belongs to the RTX toxin acyltransferase family.</text>
</comment>
<keyword evidence="2" id="KW-0204">Cytolysis</keyword>
<dbReference type="EMBL" id="CP001999">
    <property type="protein sequence ID" value="ADG93152.1"/>
    <property type="molecule type" value="Genomic_DNA"/>
</dbReference>
<sequence>MKNKNIEQKNKTFEMKAKVTEVLGEAVLVLLNSPAHRLSFFVGDLEWLLIPAISKEQFRLYRDKENKPVGLILWAFVDNEVDKKLEMGIGKLGFNDWTSGENLWVIDLIAPMGGGDKMLGELKDTVFKGKTFKYQSVDKEGNRKIVVDKSE</sequence>
<dbReference type="eggNOG" id="COG2994">
    <property type="taxonomic scope" value="Bacteria"/>
</dbReference>
<reference evidence="3 4" key="1">
    <citation type="journal article" date="2010" name="Stand. Genomic Sci.">
        <title>Complete genome sequence of Arcobacter nitrofigilis type strain (CI).</title>
        <authorList>
            <person name="Pati A."/>
            <person name="Gronow S."/>
            <person name="Lapidus A."/>
            <person name="Copeland A."/>
            <person name="Glavina Del Rio T."/>
            <person name="Nolan M."/>
            <person name="Lucas S."/>
            <person name="Tice H."/>
            <person name="Cheng J.F."/>
            <person name="Han C."/>
            <person name="Chertkov O."/>
            <person name="Bruce D."/>
            <person name="Tapia R."/>
            <person name="Goodwin L."/>
            <person name="Pitluck S."/>
            <person name="Liolios K."/>
            <person name="Ivanova N."/>
            <person name="Mavromatis K."/>
            <person name="Chen A."/>
            <person name="Palaniappan K."/>
            <person name="Land M."/>
            <person name="Hauser L."/>
            <person name="Chang Y.J."/>
            <person name="Jeffries C.D."/>
            <person name="Detter J.C."/>
            <person name="Rohde M."/>
            <person name="Goker M."/>
            <person name="Bristow J."/>
            <person name="Eisen J.A."/>
            <person name="Markowitz V."/>
            <person name="Hugenholtz P."/>
            <person name="Klenk H.P."/>
            <person name="Kyrpides N.C."/>
        </authorList>
    </citation>
    <scope>NUCLEOTIDE SEQUENCE [LARGE SCALE GENOMIC DNA]</scope>
    <source>
        <strain evidence="4">ATCC 33309 / DSM 7299 / CCUG 15893 / LMG 7604 / NCTC 12251 / CI</strain>
    </source>
</reference>
<organism evidence="3 4">
    <name type="scientific">Arcobacter nitrofigilis (strain ATCC 33309 / DSM 7299 / CCUG 15893 / LMG 7604 / NCTC 12251 / CI)</name>
    <name type="common">Campylobacter nitrofigilis</name>
    <dbReference type="NCBI Taxonomy" id="572480"/>
    <lineage>
        <taxon>Bacteria</taxon>
        <taxon>Pseudomonadati</taxon>
        <taxon>Campylobacterota</taxon>
        <taxon>Epsilonproteobacteria</taxon>
        <taxon>Campylobacterales</taxon>
        <taxon>Arcobacteraceae</taxon>
        <taxon>Arcobacter</taxon>
    </lineage>
</organism>
<keyword evidence="2" id="KW-0808">Transferase</keyword>
<dbReference type="GO" id="GO:0016746">
    <property type="term" value="F:acyltransferase activity"/>
    <property type="evidence" value="ECO:0007669"/>
    <property type="project" value="UniProtKB-UniRule"/>
</dbReference>
<dbReference type="InterPro" id="IPR003996">
    <property type="entry name" value="RTX_toxin-activating_protC_bac"/>
</dbReference>
<dbReference type="Pfam" id="PF02794">
    <property type="entry name" value="HlyC"/>
    <property type="match status" value="1"/>
</dbReference>
<keyword evidence="4" id="KW-1185">Reference proteome</keyword>